<evidence type="ECO:0000313" key="4">
    <source>
        <dbReference type="Proteomes" id="UP000001317"/>
    </source>
</evidence>
<reference evidence="3" key="1">
    <citation type="submission" date="2008-01" db="EMBL/GenBank/DDBJ databases">
        <title>Complete sequence of Shewanella halifaxensis HAW-EB4.</title>
        <authorList>
            <consortium name="US DOE Joint Genome Institute"/>
            <person name="Copeland A."/>
            <person name="Lucas S."/>
            <person name="Lapidus A."/>
            <person name="Glavina del Rio T."/>
            <person name="Dalin E."/>
            <person name="Tice H."/>
            <person name="Bruce D."/>
            <person name="Goodwin L."/>
            <person name="Pitluck S."/>
            <person name="Sims D."/>
            <person name="Brettin T."/>
            <person name="Detter J.C."/>
            <person name="Han C."/>
            <person name="Kuske C.R."/>
            <person name="Schmutz J."/>
            <person name="Larimer F."/>
            <person name="Land M."/>
            <person name="Hauser L."/>
            <person name="Kyrpides N."/>
            <person name="Kim E."/>
            <person name="Zhao J.-S."/>
            <person name="Richardson P."/>
        </authorList>
    </citation>
    <scope>NUCLEOTIDE SEQUENCE [LARGE SCALE GENOMIC DNA]</scope>
    <source>
        <strain evidence="3">HAW-EB4</strain>
    </source>
</reference>
<name>B0TKU7_SHEHH</name>
<dbReference type="OrthoDB" id="9815229at2"/>
<dbReference type="KEGG" id="shl:Shal_1331"/>
<dbReference type="STRING" id="458817.Shal_1331"/>
<dbReference type="CDD" id="cd13926">
    <property type="entry name" value="N-acetylmuramidase_GH108"/>
    <property type="match status" value="1"/>
</dbReference>
<keyword evidence="4" id="KW-1185">Reference proteome</keyword>
<dbReference type="InterPro" id="IPR018537">
    <property type="entry name" value="Peptidoglycan-bd_3"/>
</dbReference>
<protein>
    <submittedName>
        <fullName evidence="3">Uncharacterized protein</fullName>
    </submittedName>
</protein>
<organism evidence="3 4">
    <name type="scientific">Shewanella halifaxensis (strain HAW-EB4)</name>
    <dbReference type="NCBI Taxonomy" id="458817"/>
    <lineage>
        <taxon>Bacteria</taxon>
        <taxon>Pseudomonadati</taxon>
        <taxon>Pseudomonadota</taxon>
        <taxon>Gammaproteobacteria</taxon>
        <taxon>Alteromonadales</taxon>
        <taxon>Shewanellaceae</taxon>
        <taxon>Shewanella</taxon>
    </lineage>
</organism>
<dbReference type="HOGENOM" id="CLU_082693_2_0_6"/>
<accession>B0TKU7</accession>
<feature type="domain" description="Peptidoglycan binding" evidence="2">
    <location>
        <begin position="97"/>
        <end position="180"/>
    </location>
</feature>
<sequence>MNNLKNRLIEELIDREGGYVNDPTDRGGETMYGITLSVARENGYQGAMRDLPYELAFKIYQGRYWTRLKLDDICRISETLTEQLFDFGVNSGVNRAGKCLQQVLNVLNNRQTLYPDLVADGIVGSRSLYALNKYVEHRKQNGLKVLIEAVRGMRISFCINIAVKDESQEKYQFGWLQRVVHL</sequence>
<dbReference type="RefSeq" id="WP_012276440.1">
    <property type="nucleotide sequence ID" value="NC_010334.1"/>
</dbReference>
<dbReference type="SUPFAM" id="SSF53955">
    <property type="entry name" value="Lysozyme-like"/>
    <property type="match status" value="1"/>
</dbReference>
<dbReference type="Proteomes" id="UP000001317">
    <property type="component" value="Chromosome"/>
</dbReference>
<dbReference type="InterPro" id="IPR008565">
    <property type="entry name" value="TtsA-like_GH18_dom"/>
</dbReference>
<dbReference type="CAZy" id="GH108">
    <property type="family name" value="Glycoside Hydrolase Family 108"/>
</dbReference>
<evidence type="ECO:0000259" key="1">
    <source>
        <dbReference type="Pfam" id="PF05838"/>
    </source>
</evidence>
<dbReference type="eggNOG" id="COG3926">
    <property type="taxonomic scope" value="Bacteria"/>
</dbReference>
<dbReference type="Gene3D" id="1.20.141.10">
    <property type="entry name" value="Chitosanase, subunit A, domain 1"/>
    <property type="match status" value="1"/>
</dbReference>
<proteinExistence type="predicted"/>
<evidence type="ECO:0000313" key="3">
    <source>
        <dbReference type="EMBL" id="ABZ75899.1"/>
    </source>
</evidence>
<dbReference type="InterPro" id="IPR023346">
    <property type="entry name" value="Lysozyme-like_dom_sf"/>
</dbReference>
<dbReference type="EMBL" id="CP000931">
    <property type="protein sequence ID" value="ABZ75899.1"/>
    <property type="molecule type" value="Genomic_DNA"/>
</dbReference>
<dbReference type="Pfam" id="PF05838">
    <property type="entry name" value="Glyco_hydro_108"/>
    <property type="match status" value="1"/>
</dbReference>
<feature type="domain" description="TtsA-like Glycoside hydrolase family 108" evidence="1">
    <location>
        <begin position="10"/>
        <end position="92"/>
    </location>
</feature>
<gene>
    <name evidence="3" type="ordered locus">Shal_1331</name>
</gene>
<dbReference type="Pfam" id="PF09374">
    <property type="entry name" value="PG_binding_3"/>
    <property type="match status" value="1"/>
</dbReference>
<evidence type="ECO:0000259" key="2">
    <source>
        <dbReference type="Pfam" id="PF09374"/>
    </source>
</evidence>
<dbReference type="AlphaFoldDB" id="B0TKU7"/>